<proteinExistence type="predicted"/>
<organism evidence="2 3">
    <name type="scientific">Streptomyces avermitilis (strain ATCC 31267 / DSM 46492 / JCM 5070 / NBRC 14893 / NCIMB 12804 / NRRL 8165 / MA-4680)</name>
    <dbReference type="NCBI Taxonomy" id="227882"/>
    <lineage>
        <taxon>Bacteria</taxon>
        <taxon>Bacillati</taxon>
        <taxon>Actinomycetota</taxon>
        <taxon>Actinomycetes</taxon>
        <taxon>Kitasatosporales</taxon>
        <taxon>Streptomycetaceae</taxon>
        <taxon>Streptomyces</taxon>
    </lineage>
</organism>
<gene>
    <name evidence="2" type="primary">insA</name>
    <name evidence="2" type="ORF">SAVERM_670</name>
</gene>
<keyword evidence="3" id="KW-1185">Reference proteome</keyword>
<evidence type="ECO:0000259" key="1">
    <source>
        <dbReference type="Pfam" id="PF13546"/>
    </source>
</evidence>
<dbReference type="InterPro" id="IPR038721">
    <property type="entry name" value="IS701-like_DDE_dom"/>
</dbReference>
<evidence type="ECO:0000313" key="2">
    <source>
        <dbReference type="EMBL" id="BAC68380.1"/>
    </source>
</evidence>
<dbReference type="NCBIfam" id="NF033540">
    <property type="entry name" value="transpos_IS701"/>
    <property type="match status" value="1"/>
</dbReference>
<reference evidence="2 3" key="2">
    <citation type="journal article" date="2003" name="Nat. Biotechnol.">
        <title>Complete genome sequence and comparative analysis of the industrial microorganism Streptomyces avermitilis.</title>
        <authorList>
            <person name="Ikeda H."/>
            <person name="Ishikawa J."/>
            <person name="Hanamoto A."/>
            <person name="Shinose M."/>
            <person name="Kikuchi H."/>
            <person name="Shiba T."/>
            <person name="Sakaki Y."/>
            <person name="Hattori M."/>
            <person name="Omura S."/>
        </authorList>
    </citation>
    <scope>NUCLEOTIDE SEQUENCE [LARGE SCALE GENOMIC DNA]</scope>
    <source>
        <strain evidence="3">ATCC 31267 / DSM 46492 / JCM 5070 / NBRC 14893 / NCIMB 12804 / NRRL 8165 / MA-4680</strain>
    </source>
</reference>
<accession>Q82Q51</accession>
<dbReference type="InterPro" id="IPR039365">
    <property type="entry name" value="IS701-like"/>
</dbReference>
<dbReference type="EMBL" id="BA000030">
    <property type="protein sequence ID" value="BAC68380.1"/>
    <property type="molecule type" value="Genomic_DNA"/>
</dbReference>
<reference evidence="2 3" key="3">
    <citation type="journal article" date="2014" name="J. Ind. Microbiol. Biotechnol.">
        <title>Genome mining of the Streptomyces avermitilis genome and development of genome-minimized hosts for heterologous expression of biosynthetic gene clusters.</title>
        <authorList>
            <person name="Ikeda H."/>
            <person name="Shin-ya K."/>
            <person name="Omura S."/>
        </authorList>
    </citation>
    <scope>NUCLEOTIDE SEQUENCE [LARGE SCALE GENOMIC DNA]</scope>
    <source>
        <strain evidence="3">ATCC 31267 / DSM 46492 / JCM 5070 / NBRC 14893 / NCIMB 12804 / NRRL 8165 / MA-4680</strain>
    </source>
</reference>
<dbReference type="PANTHER" id="PTHR33627">
    <property type="entry name" value="TRANSPOSASE"/>
    <property type="match status" value="1"/>
</dbReference>
<sequence>MAAGHSVDPACWREAFEGLMSRIAGRFTRVESRRRARKLVLGLLSDLPRKNCWTIAEWAGDRTPDDMQHLLERAKWDADQVRDEVGDYVVEHLHDDEAVLVVDETGDVKKGTDTVGVQRQYTGTAGRIENAQVAVYLVYAGRRGHAAVDRELYVPRSWTSDPDRCRAAGLGDNTEFATKPELAARTVTRFLDAGHRAAWVAGDEVYGDNPRLRTALEERGTGYVLAVACSHEVTTGAGRFRADMLARKVPKSAWQKLSAGAGAEGHRFYDWAAIDLTDPRPGSRQLLIRRNRSTGERAYYRCYSPAAVPLTTLVRVAGSRWRVEELFQSGKGLAALDEHQVRRYPSWSRWVTLAMLAHAFLAVLRANEHEGHPSPDELKPLTCDEIQRLFITLVNRTVFDPVHRLRWSVWRRRHQARSQTSHYRRQAAQA</sequence>
<dbReference type="KEGG" id="sma:SAVERM_670"/>
<dbReference type="HOGENOM" id="CLU_033141_0_0_11"/>
<evidence type="ECO:0000313" key="3">
    <source>
        <dbReference type="Proteomes" id="UP000000428"/>
    </source>
</evidence>
<protein>
    <submittedName>
        <fullName evidence="2">IS701 family ISFsp9-like transposase</fullName>
    </submittedName>
</protein>
<dbReference type="SUPFAM" id="SSF53098">
    <property type="entry name" value="Ribonuclease H-like"/>
    <property type="match status" value="1"/>
</dbReference>
<name>Q82Q51_STRAW</name>
<dbReference type="Proteomes" id="UP000000428">
    <property type="component" value="Chromosome"/>
</dbReference>
<reference evidence="2 3" key="1">
    <citation type="journal article" date="2001" name="Proc. Natl. Acad. Sci. U.S.A.">
        <title>Genome sequence of an industrial microorganism Streptomyces avermitilis: deducing the ability of producing secondary metabolites.</title>
        <authorList>
            <person name="Omura S."/>
            <person name="Ikeda H."/>
            <person name="Ishikawa J."/>
            <person name="Hanamoto A."/>
            <person name="Takahashi C."/>
            <person name="Shinose M."/>
            <person name="Takahashi Y."/>
            <person name="Horikawa H."/>
            <person name="Nakazawa H."/>
            <person name="Osonoe T."/>
            <person name="Kikuchi H."/>
            <person name="Shiba T."/>
            <person name="Sakaki Y."/>
            <person name="Hattori M."/>
        </authorList>
    </citation>
    <scope>NUCLEOTIDE SEQUENCE [LARGE SCALE GENOMIC DNA]</scope>
    <source>
        <strain evidence="3">ATCC 31267 / DSM 46492 / JCM 5070 / NBRC 14893 / NCIMB 12804 / NRRL 8165 / MA-4680</strain>
    </source>
</reference>
<dbReference type="Pfam" id="PF13546">
    <property type="entry name" value="DDE_5"/>
    <property type="match status" value="1"/>
</dbReference>
<dbReference type="AlphaFoldDB" id="Q82Q51"/>
<feature type="domain" description="Transposase IS701-like DDE" evidence="1">
    <location>
        <begin position="26"/>
        <end position="233"/>
    </location>
</feature>
<dbReference type="InterPro" id="IPR012337">
    <property type="entry name" value="RNaseH-like_sf"/>
</dbReference>
<dbReference type="PANTHER" id="PTHR33627:SF1">
    <property type="entry name" value="TRANSPOSASE"/>
    <property type="match status" value="1"/>
</dbReference>
<dbReference type="eggNOG" id="COG5659">
    <property type="taxonomic scope" value="Bacteria"/>
</dbReference>